<feature type="coiled-coil region" evidence="4">
    <location>
        <begin position="450"/>
        <end position="553"/>
    </location>
</feature>
<reference evidence="7" key="1">
    <citation type="submission" date="2021-02" db="EMBL/GenBank/DDBJ databases">
        <title>Infant gut strain persistence is associated with maternal origin, phylogeny, and functional potential including surface adhesion and iron acquisition.</title>
        <authorList>
            <person name="Lou Y.C."/>
        </authorList>
    </citation>
    <scope>NUCLEOTIDE SEQUENCE</scope>
    <source>
        <strain evidence="7">L1_008_092G1_dasL1_008_092G1_concoct_16</strain>
    </source>
</reference>
<feature type="compositionally biased region" description="Polar residues" evidence="5">
    <location>
        <begin position="675"/>
        <end position="689"/>
    </location>
</feature>
<proteinExistence type="inferred from homology"/>
<sequence length="1096" mass="121422">MILHRLEFEAFMAYPDRQTIDFSDLNAAGVFLLNGPTGAGKTTILDAICYALYGGTTGDRDPAQLYSTYVARANTPPRVFLDLTLQGRRLRINRTPVYSHPITRGKRAGQMTVKAATATVEELLPGGNPEDEQAWKPIASQVKEVNAVIAERIHLNREQFLKVVLLAQGQFAQFLKSKPVERKELLKKMFPVEHIEAMYAELLEEAKQARQDVANDEQALEGYLERARSGMGALRESLASLAPEAGEESSADGASETAATAEAAQTITAETVAAETLDAWLAAGIEEAHTASARDALEQSRLAGEADRHTQTLNERLQLRKDWSEYEQLIVRRERLAEEREPHEARVKELADARAAAPLVAHYTQMRGEEEDIEERRAQQAGYAGALKTAREDLLRALRAGEEPAEDAVPYPEEELFAKLAAEDFAEARGRQLDAALTSLRVLHKRDDLLAQEERTVRQTRARSEQLAQKVESAAQNLDALGARVRDIQENLTAYEKAEEEHALALLGAEDAEKVHREAQQAQQNIDAAQRAVAEAEKEAERTLKTQQKAQELWQKAARASIEATDAFRNLQAQRLAQASSLLARELTEGEPCPVCGSAEHPSPARARDGERLVEQADLDAAKAREDRAHEASRAREEEKEKAALAYHQASEALASARSQSETLTSQERMDPEQSARQLTQARERVQQTTARLAERDALRKRQAQAEVEQKTAEEIRSTLHDTLTEAQALYRESLERRDALARELEPAKARIPFAQRIEVLESYRALAQREEQGSLLLNRAVEEHSKHLVEVQVLLRESPFADSAGVMAAERTKAQILALEEAVNAYELESARVGESLGREALVEIAARVAAGEQAPDDQQELKGRIEELRQQVRHLIRREGEREGVVRSLRALRSEFVAFRERTAERYDRAEMLSALAAAARGDTLGGYTHQVDLVSYVLGGEFERILDVADKHLQRMSDGRYGMKLSDHRAKGSRSGGGLNLNITDTWTGEPRDAASLSGGESFLASLALALGLAEVVQSNNGGIELDTLFIDEGFGTLDSETLDTVMNTIESLRENGRTIGLISHVEEMKNRIPTQIVVEKGPRGSSVRVNSY</sequence>
<dbReference type="Proteomes" id="UP000739069">
    <property type="component" value="Unassembled WGS sequence"/>
</dbReference>
<evidence type="ECO:0000256" key="5">
    <source>
        <dbReference type="SAM" id="MobiDB-lite"/>
    </source>
</evidence>
<feature type="compositionally biased region" description="Basic and acidic residues" evidence="5">
    <location>
        <begin position="606"/>
        <end position="643"/>
    </location>
</feature>
<dbReference type="InterPro" id="IPR038729">
    <property type="entry name" value="Rad50/SbcC_AAA"/>
</dbReference>
<dbReference type="GO" id="GO:0006302">
    <property type="term" value="P:double-strand break repair"/>
    <property type="evidence" value="ECO:0007669"/>
    <property type="project" value="InterPro"/>
</dbReference>
<evidence type="ECO:0000256" key="2">
    <source>
        <dbReference type="ARBA" id="ARBA00011322"/>
    </source>
</evidence>
<evidence type="ECO:0000256" key="3">
    <source>
        <dbReference type="ARBA" id="ARBA00013368"/>
    </source>
</evidence>
<comment type="caution">
    <text evidence="7">The sequence shown here is derived from an EMBL/GenBank/DDBJ whole genome shotgun (WGS) entry which is preliminary data.</text>
</comment>
<comment type="similarity">
    <text evidence="1">Belongs to the SMC family. SbcC subfamily.</text>
</comment>
<evidence type="ECO:0000256" key="4">
    <source>
        <dbReference type="SAM" id="Coils"/>
    </source>
</evidence>
<feature type="coiled-coil region" evidence="4">
    <location>
        <begin position="192"/>
        <end position="226"/>
    </location>
</feature>
<dbReference type="Pfam" id="PF13558">
    <property type="entry name" value="SbcC_Walker_B"/>
    <property type="match status" value="1"/>
</dbReference>
<dbReference type="Gene3D" id="3.40.50.300">
    <property type="entry name" value="P-loop containing nucleotide triphosphate hydrolases"/>
    <property type="match status" value="2"/>
</dbReference>
<name>A0A943TC63_9MICC</name>
<evidence type="ECO:0000313" key="8">
    <source>
        <dbReference type="Proteomes" id="UP000739069"/>
    </source>
</evidence>
<organism evidence="7 8">
    <name type="scientific">Rothia mucilaginosa</name>
    <dbReference type="NCBI Taxonomy" id="43675"/>
    <lineage>
        <taxon>Bacteria</taxon>
        <taxon>Bacillati</taxon>
        <taxon>Actinomycetota</taxon>
        <taxon>Actinomycetes</taxon>
        <taxon>Micrococcales</taxon>
        <taxon>Micrococcaceae</taxon>
        <taxon>Rothia</taxon>
    </lineage>
</organism>
<dbReference type="AlphaFoldDB" id="A0A943TC63"/>
<evidence type="ECO:0000313" key="7">
    <source>
        <dbReference type="EMBL" id="MBS6634527.1"/>
    </source>
</evidence>
<feature type="domain" description="Rad50/SbcC-type AAA" evidence="6">
    <location>
        <begin position="5"/>
        <end position="224"/>
    </location>
</feature>
<dbReference type="RefSeq" id="WP_303952140.1">
    <property type="nucleotide sequence ID" value="NZ_JAGZXI010000003.1"/>
</dbReference>
<dbReference type="SUPFAM" id="SSF52540">
    <property type="entry name" value="P-loop containing nucleoside triphosphate hydrolases"/>
    <property type="match status" value="1"/>
</dbReference>
<feature type="region of interest" description="Disordered" evidence="5">
    <location>
        <begin position="240"/>
        <end position="263"/>
    </location>
</feature>
<feature type="compositionally biased region" description="Low complexity" evidence="5">
    <location>
        <begin position="251"/>
        <end position="263"/>
    </location>
</feature>
<evidence type="ECO:0000259" key="6">
    <source>
        <dbReference type="Pfam" id="PF13476"/>
    </source>
</evidence>
<dbReference type="PANTHER" id="PTHR32114">
    <property type="entry name" value="ABC TRANSPORTER ABCH.3"/>
    <property type="match status" value="1"/>
</dbReference>
<keyword evidence="4" id="KW-0175">Coiled coil</keyword>
<dbReference type="EMBL" id="JAGZXI010000003">
    <property type="protein sequence ID" value="MBS6634527.1"/>
    <property type="molecule type" value="Genomic_DNA"/>
</dbReference>
<accession>A0A943TC63</accession>
<evidence type="ECO:0000256" key="1">
    <source>
        <dbReference type="ARBA" id="ARBA00006930"/>
    </source>
</evidence>
<gene>
    <name evidence="7" type="ORF">KH265_02510</name>
</gene>
<dbReference type="PANTHER" id="PTHR32114:SF2">
    <property type="entry name" value="ABC TRANSPORTER ABCH.3"/>
    <property type="match status" value="1"/>
</dbReference>
<protein>
    <recommendedName>
        <fullName evidence="3">Nuclease SbcCD subunit C</fullName>
    </recommendedName>
</protein>
<feature type="compositionally biased region" description="Polar residues" evidence="5">
    <location>
        <begin position="657"/>
        <end position="667"/>
    </location>
</feature>
<comment type="subunit">
    <text evidence="2">Heterodimer of SbcC and SbcD.</text>
</comment>
<feature type="region of interest" description="Disordered" evidence="5">
    <location>
        <begin position="590"/>
        <end position="689"/>
    </location>
</feature>
<dbReference type="GO" id="GO:0016887">
    <property type="term" value="F:ATP hydrolysis activity"/>
    <property type="evidence" value="ECO:0007669"/>
    <property type="project" value="InterPro"/>
</dbReference>
<dbReference type="InterPro" id="IPR027417">
    <property type="entry name" value="P-loop_NTPase"/>
</dbReference>
<dbReference type="Pfam" id="PF13476">
    <property type="entry name" value="AAA_23"/>
    <property type="match status" value="1"/>
</dbReference>